<dbReference type="PIRSF" id="PIRSF004848">
    <property type="entry name" value="YBL036c_PLPDEIII"/>
    <property type="match status" value="1"/>
</dbReference>
<dbReference type="NCBIfam" id="TIGR00044">
    <property type="entry name" value="YggS family pyridoxal phosphate-dependent enzyme"/>
    <property type="match status" value="1"/>
</dbReference>
<dbReference type="HAMAP" id="MF_02087">
    <property type="entry name" value="PLP_homeostasis"/>
    <property type="match status" value="1"/>
</dbReference>
<proteinExistence type="inferred from homology"/>
<dbReference type="SUPFAM" id="SSF51419">
    <property type="entry name" value="PLP-binding barrel"/>
    <property type="match status" value="1"/>
</dbReference>
<dbReference type="Gene3D" id="3.20.20.10">
    <property type="entry name" value="Alanine racemase"/>
    <property type="match status" value="1"/>
</dbReference>
<dbReference type="PANTHER" id="PTHR10146:SF14">
    <property type="entry name" value="PYRIDOXAL PHOSPHATE HOMEOSTASIS PROTEIN"/>
    <property type="match status" value="1"/>
</dbReference>
<dbReference type="AlphaFoldDB" id="A0A381PRN9"/>
<dbReference type="Pfam" id="PF01168">
    <property type="entry name" value="Ala_racemase_N"/>
    <property type="match status" value="1"/>
</dbReference>
<reference evidence="3" key="1">
    <citation type="submission" date="2018-05" db="EMBL/GenBank/DDBJ databases">
        <authorList>
            <person name="Lanie J.A."/>
            <person name="Ng W.-L."/>
            <person name="Kazmierczak K.M."/>
            <person name="Andrzejewski T.M."/>
            <person name="Davidsen T.M."/>
            <person name="Wayne K.J."/>
            <person name="Tettelin H."/>
            <person name="Glass J.I."/>
            <person name="Rusch D."/>
            <person name="Podicherti R."/>
            <person name="Tsui H.-C.T."/>
            <person name="Winkler M.E."/>
        </authorList>
    </citation>
    <scope>NUCLEOTIDE SEQUENCE</scope>
</reference>
<keyword evidence="1" id="KW-0663">Pyridoxal phosphate</keyword>
<dbReference type="GO" id="GO:0030170">
    <property type="term" value="F:pyridoxal phosphate binding"/>
    <property type="evidence" value="ECO:0007669"/>
    <property type="project" value="InterPro"/>
</dbReference>
<organism evidence="3">
    <name type="scientific">marine metagenome</name>
    <dbReference type="NCBI Taxonomy" id="408172"/>
    <lineage>
        <taxon>unclassified sequences</taxon>
        <taxon>metagenomes</taxon>
        <taxon>ecological metagenomes</taxon>
    </lineage>
</organism>
<gene>
    <name evidence="3" type="ORF">METZ01_LOCUS22158</name>
</gene>
<feature type="domain" description="Alanine racemase N-terminal" evidence="2">
    <location>
        <begin position="37"/>
        <end position="224"/>
    </location>
</feature>
<evidence type="ECO:0000259" key="2">
    <source>
        <dbReference type="Pfam" id="PF01168"/>
    </source>
</evidence>
<dbReference type="InterPro" id="IPR011078">
    <property type="entry name" value="PyrdxlP_homeostasis"/>
</dbReference>
<evidence type="ECO:0000256" key="1">
    <source>
        <dbReference type="ARBA" id="ARBA00022898"/>
    </source>
</evidence>
<accession>A0A381PRN9</accession>
<protein>
    <recommendedName>
        <fullName evidence="2">Alanine racemase N-terminal domain-containing protein</fullName>
    </recommendedName>
</protein>
<dbReference type="InterPro" id="IPR029066">
    <property type="entry name" value="PLP-binding_barrel"/>
</dbReference>
<dbReference type="EMBL" id="UINC01001059">
    <property type="protein sequence ID" value="SUZ69304.1"/>
    <property type="molecule type" value="Genomic_DNA"/>
</dbReference>
<dbReference type="InterPro" id="IPR001608">
    <property type="entry name" value="Ala_racemase_N"/>
</dbReference>
<dbReference type="PROSITE" id="PS01211">
    <property type="entry name" value="UPF0001"/>
    <property type="match status" value="1"/>
</dbReference>
<evidence type="ECO:0000313" key="3">
    <source>
        <dbReference type="EMBL" id="SUZ69304.1"/>
    </source>
</evidence>
<sequence length="225" mass="25493">MGKPEKLKFFLSELNKICERTGKNFEDLTILGASKSQGIDSIEKALSEGIQHFGENFLQEAEPKILKIGDIPTWHFIGAIQSRKAKKIASLFEWVQTVDRIKVAKKLNQHRPLEMNKLNVCVQVNPDNEEHKSGIPLSDCKKFISDLVQLERLEVRGLMSIPKATKDFEQQRKVFGRICSCFEDLKSTYPQLDTLSMGMSGDYEAAILEGSTMIRIGTKIFGERD</sequence>
<name>A0A381PRN9_9ZZZZ</name>
<dbReference type="PANTHER" id="PTHR10146">
    <property type="entry name" value="PROLINE SYNTHETASE CO-TRANSCRIBED BACTERIAL HOMOLOG PROTEIN"/>
    <property type="match status" value="1"/>
</dbReference>